<sequence>MVSHDSCTSSLDSRPTILQCNTQSAVLQALLSPHITGPILFSRTKPFPVFQYQQLYSGRYLCPTAWLDTQSPLEEESRLESRPVADPRNLQLNVPYVSCLSFQSPALCSAPRDTQCLPGGDSTWAFPATDGILVLVVPVPRS</sequence>
<name>A0A7J7S841_RHIFE</name>
<evidence type="ECO:0000313" key="1">
    <source>
        <dbReference type="EMBL" id="KAF6284464.1"/>
    </source>
</evidence>
<dbReference type="AlphaFoldDB" id="A0A7J7S841"/>
<dbReference type="Proteomes" id="UP000585614">
    <property type="component" value="Unassembled WGS sequence"/>
</dbReference>
<accession>A0A7J7S841</accession>
<comment type="caution">
    <text evidence="1">The sequence shown here is derived from an EMBL/GenBank/DDBJ whole genome shotgun (WGS) entry which is preliminary data.</text>
</comment>
<evidence type="ECO:0000313" key="2">
    <source>
        <dbReference type="Proteomes" id="UP000585614"/>
    </source>
</evidence>
<organism evidence="1 2">
    <name type="scientific">Rhinolophus ferrumequinum</name>
    <name type="common">Greater horseshoe bat</name>
    <dbReference type="NCBI Taxonomy" id="59479"/>
    <lineage>
        <taxon>Eukaryota</taxon>
        <taxon>Metazoa</taxon>
        <taxon>Chordata</taxon>
        <taxon>Craniata</taxon>
        <taxon>Vertebrata</taxon>
        <taxon>Euteleostomi</taxon>
        <taxon>Mammalia</taxon>
        <taxon>Eutheria</taxon>
        <taxon>Laurasiatheria</taxon>
        <taxon>Chiroptera</taxon>
        <taxon>Yinpterochiroptera</taxon>
        <taxon>Rhinolophoidea</taxon>
        <taxon>Rhinolophidae</taxon>
        <taxon>Rhinolophinae</taxon>
        <taxon>Rhinolophus</taxon>
    </lineage>
</organism>
<reference evidence="1 2" key="1">
    <citation type="journal article" date="2020" name="Nature">
        <title>Six reference-quality genomes reveal evolution of bat adaptations.</title>
        <authorList>
            <person name="Jebb D."/>
            <person name="Huang Z."/>
            <person name="Pippel M."/>
            <person name="Hughes G.M."/>
            <person name="Lavrichenko K."/>
            <person name="Devanna P."/>
            <person name="Winkler S."/>
            <person name="Jermiin L.S."/>
            <person name="Skirmuntt E.C."/>
            <person name="Katzourakis A."/>
            <person name="Burkitt-Gray L."/>
            <person name="Ray D.A."/>
            <person name="Sullivan K.A.M."/>
            <person name="Roscito J.G."/>
            <person name="Kirilenko B.M."/>
            <person name="Davalos L.M."/>
            <person name="Corthals A.P."/>
            <person name="Power M.L."/>
            <person name="Jones G."/>
            <person name="Ransome R.D."/>
            <person name="Dechmann D.K.N."/>
            <person name="Locatelli A.G."/>
            <person name="Puechmaille S.J."/>
            <person name="Fedrigo O."/>
            <person name="Jarvis E.D."/>
            <person name="Hiller M."/>
            <person name="Vernes S.C."/>
            <person name="Myers E.W."/>
            <person name="Teeling E.C."/>
        </authorList>
    </citation>
    <scope>NUCLEOTIDE SEQUENCE [LARGE SCALE GENOMIC DNA]</scope>
    <source>
        <strain evidence="1">MRhiFer1</strain>
        <tissue evidence="1">Lung</tissue>
    </source>
</reference>
<proteinExistence type="predicted"/>
<protein>
    <submittedName>
        <fullName evidence="1">Uncharacterized protein</fullName>
    </submittedName>
</protein>
<dbReference type="EMBL" id="JACAGC010000023">
    <property type="protein sequence ID" value="KAF6284464.1"/>
    <property type="molecule type" value="Genomic_DNA"/>
</dbReference>
<gene>
    <name evidence="1" type="ORF">mRhiFer1_009227</name>
</gene>